<proteinExistence type="predicted"/>
<evidence type="ECO:0000313" key="1">
    <source>
        <dbReference type="EMBL" id="KKL79769.1"/>
    </source>
</evidence>
<gene>
    <name evidence="1" type="ORF">LCGC14_2011490</name>
</gene>
<dbReference type="AlphaFoldDB" id="A0A0F9F0F1"/>
<organism evidence="1">
    <name type="scientific">marine sediment metagenome</name>
    <dbReference type="NCBI Taxonomy" id="412755"/>
    <lineage>
        <taxon>unclassified sequences</taxon>
        <taxon>metagenomes</taxon>
        <taxon>ecological metagenomes</taxon>
    </lineage>
</organism>
<dbReference type="EMBL" id="LAZR01023070">
    <property type="protein sequence ID" value="KKL79769.1"/>
    <property type="molecule type" value="Genomic_DNA"/>
</dbReference>
<sequence>MSNLGYNFEIEEVDFWRLTFPEIDEEYIFRVEGSGRSKNATKTGAQSMLEGDVSLELEKAGLLPKDILIECKHYKTASKKKADSGRPMKSFSVKKEWVDQALHEAEHNGRLSIVAIKFKGIRPNEKELTDKYCWADGHFGNSIHYVVPRHHFIELIQFIKGIKDKNTVDLSQVSTDELLDEIKNRTLKKGYKV</sequence>
<accession>A0A0F9F0F1</accession>
<reference evidence="1" key="1">
    <citation type="journal article" date="2015" name="Nature">
        <title>Complex archaea that bridge the gap between prokaryotes and eukaryotes.</title>
        <authorList>
            <person name="Spang A."/>
            <person name="Saw J.H."/>
            <person name="Jorgensen S.L."/>
            <person name="Zaremba-Niedzwiedzka K."/>
            <person name="Martijn J."/>
            <person name="Lind A.E."/>
            <person name="van Eijk R."/>
            <person name="Schleper C."/>
            <person name="Guy L."/>
            <person name="Ettema T.J."/>
        </authorList>
    </citation>
    <scope>NUCLEOTIDE SEQUENCE</scope>
</reference>
<protein>
    <submittedName>
        <fullName evidence="1">Uncharacterized protein</fullName>
    </submittedName>
</protein>
<comment type="caution">
    <text evidence="1">The sequence shown here is derived from an EMBL/GenBank/DDBJ whole genome shotgun (WGS) entry which is preliminary data.</text>
</comment>
<name>A0A0F9F0F1_9ZZZZ</name>